<dbReference type="InterPro" id="IPR023346">
    <property type="entry name" value="Lysozyme-like_dom_sf"/>
</dbReference>
<accession>A0ABS7A697</accession>
<gene>
    <name evidence="5" type="ORF">KPL78_07180</name>
</gene>
<comment type="caution">
    <text evidence="5">The sequence shown here is derived from an EMBL/GenBank/DDBJ whole genome shotgun (WGS) entry which is preliminary data.</text>
</comment>
<evidence type="ECO:0000259" key="4">
    <source>
        <dbReference type="Pfam" id="PF01464"/>
    </source>
</evidence>
<sequence>MAALSRTFDSLSRTFADVGRTAADDAAEQRFGQAREEALTAPIRDEAGNYTVPAPDWSTRAGRMSAETFLGRIVDEEQVAARERAVRIRAEVNGDPEQFNALWRADMEGRRASIPAHAWERVQPVLRQVGVDHLNSQRMEVVQRAQRAAEVGWRDALGALNDDAQGLARAGEISGSRFADVAQRYEAHLDRGVREGQISPESRQVMLGAFRERTGGQALFRSVLERLDAGDNPDEVTRTFEREMDGFHMPPAARNNLRSMLRTAIGEHHARQAYMRSELREEIDGWRRVNASGLTPFDAGRGEDLIRRAEAAGDTGLASALRRQQQAFAETASVATVSLPDVVRRQNEALTALQQAPDDAARQQAFERLTTLRQVERVRREQMEADPLGTAMRVHRGKPGVGELQALEYGNVERLGQQLAERRRQAGMLASVEGLSATSMPVITAAEAEVFRRVITDTSGDRGEAAQRHLALLRAMAPMGADRMMATLEAIMPGRQTDASPRVQAFVAAGSLALRDRWDVAARILDGTERMRAMGQSIPALSGPDAARRIEQQTGVAYQFIAPAAVTAMQSAVRAVYVSLAARGDIVPGQRLSEAVDPPALTGRLDTALLSRAIQEVMPTVTFNGRATAAPRGMSQVQFDEEMSRLTWGALNGARARSGQPVQPWMVRQFGDLVAVSQDRYLLYINGFHVLGPDGGPFYLDMSRSWRRDGPGFGPTAINPAALSAPVAQAIATAADRNGVPVELAQRVAMQESGGQHRRADGTLTRSPVGATGLMQLMPDTARGLGVNVEDEGQNIEGGVRYLGQMMQRFGDPVLATAAYNWGPERVERWRARGMPFEQLPAETRTYLERIWGRPVVELFPPRLPRRQMSPAGAVQRIPGWDDEAAP</sequence>
<name>A0ABS7A697_9PROT</name>
<feature type="domain" description="Transglycosylase SLT" evidence="4">
    <location>
        <begin position="730"/>
        <end position="833"/>
    </location>
</feature>
<dbReference type="Pfam" id="PF01464">
    <property type="entry name" value="SLT"/>
    <property type="match status" value="1"/>
</dbReference>
<dbReference type="Gene3D" id="1.10.530.10">
    <property type="match status" value="1"/>
</dbReference>
<dbReference type="CDD" id="cd00254">
    <property type="entry name" value="LT-like"/>
    <property type="match status" value="1"/>
</dbReference>
<dbReference type="EMBL" id="JAHYBZ010000002">
    <property type="protein sequence ID" value="MBW6397620.1"/>
    <property type="molecule type" value="Genomic_DNA"/>
</dbReference>
<comment type="similarity">
    <text evidence="1">Belongs to the transglycosylase Slt family.</text>
</comment>
<feature type="region of interest" description="Disordered" evidence="3">
    <location>
        <begin position="868"/>
        <end position="887"/>
    </location>
</feature>
<dbReference type="InterPro" id="IPR008258">
    <property type="entry name" value="Transglycosylase_SLT_dom_1"/>
</dbReference>
<dbReference type="PANTHER" id="PTHR37423:SF2">
    <property type="entry name" value="MEMBRANE-BOUND LYTIC MUREIN TRANSGLYCOSYLASE C"/>
    <property type="match status" value="1"/>
</dbReference>
<dbReference type="SUPFAM" id="SSF53955">
    <property type="entry name" value="Lysozyme-like"/>
    <property type="match status" value="1"/>
</dbReference>
<keyword evidence="6" id="KW-1185">Reference proteome</keyword>
<evidence type="ECO:0000256" key="3">
    <source>
        <dbReference type="SAM" id="MobiDB-lite"/>
    </source>
</evidence>
<organism evidence="5 6">
    <name type="scientific">Roseomonas alba</name>
    <dbReference type="NCBI Taxonomy" id="2846776"/>
    <lineage>
        <taxon>Bacteria</taxon>
        <taxon>Pseudomonadati</taxon>
        <taxon>Pseudomonadota</taxon>
        <taxon>Alphaproteobacteria</taxon>
        <taxon>Acetobacterales</taxon>
        <taxon>Roseomonadaceae</taxon>
        <taxon>Roseomonas</taxon>
    </lineage>
</organism>
<evidence type="ECO:0000313" key="5">
    <source>
        <dbReference type="EMBL" id="MBW6397620.1"/>
    </source>
</evidence>
<dbReference type="Proteomes" id="UP001196565">
    <property type="component" value="Unassembled WGS sequence"/>
</dbReference>
<dbReference type="RefSeq" id="WP_219762218.1">
    <property type="nucleotide sequence ID" value="NZ_JAHYBZ010000002.1"/>
</dbReference>
<evidence type="ECO:0000313" key="6">
    <source>
        <dbReference type="Proteomes" id="UP001196565"/>
    </source>
</evidence>
<evidence type="ECO:0000256" key="1">
    <source>
        <dbReference type="ARBA" id="ARBA00007734"/>
    </source>
</evidence>
<proteinExistence type="inferred from homology"/>
<comment type="similarity">
    <text evidence="2">Belongs to the virb1 family.</text>
</comment>
<dbReference type="PANTHER" id="PTHR37423">
    <property type="entry name" value="SOLUBLE LYTIC MUREIN TRANSGLYCOSYLASE-RELATED"/>
    <property type="match status" value="1"/>
</dbReference>
<reference evidence="5 6" key="1">
    <citation type="submission" date="2021-07" db="EMBL/GenBank/DDBJ databases">
        <authorList>
            <person name="So Y."/>
        </authorList>
    </citation>
    <scope>NUCLEOTIDE SEQUENCE [LARGE SCALE GENOMIC DNA]</scope>
    <source>
        <strain evidence="5 6">HJA6</strain>
    </source>
</reference>
<evidence type="ECO:0000256" key="2">
    <source>
        <dbReference type="ARBA" id="ARBA00009387"/>
    </source>
</evidence>
<protein>
    <submittedName>
        <fullName evidence="5">Lytic transglycosylase domain-containing protein</fullName>
    </submittedName>
</protein>